<dbReference type="UniPathway" id="UPA00895"/>
<comment type="pathway">
    <text evidence="3">One-carbon metabolism; methylamine degradation.</text>
</comment>
<dbReference type="Gene3D" id="3.40.30.10">
    <property type="entry name" value="Glutaredoxin"/>
    <property type="match status" value="1"/>
</dbReference>
<dbReference type="AlphaFoldDB" id="A0A6B9GFK2"/>
<feature type="transmembrane region" description="Helical" evidence="8">
    <location>
        <begin position="185"/>
        <end position="206"/>
    </location>
</feature>
<evidence type="ECO:0000313" key="11">
    <source>
        <dbReference type="Proteomes" id="UP000502005"/>
    </source>
</evidence>
<feature type="transmembrane region" description="Helical" evidence="8">
    <location>
        <begin position="92"/>
        <end position="112"/>
    </location>
</feature>
<evidence type="ECO:0000256" key="5">
    <source>
        <dbReference type="ARBA" id="ARBA00022692"/>
    </source>
</evidence>
<dbReference type="GO" id="GO:0016020">
    <property type="term" value="C:membrane"/>
    <property type="evidence" value="ECO:0007669"/>
    <property type="project" value="UniProtKB-SubCell"/>
</dbReference>
<keyword evidence="7 8" id="KW-0472">Membrane</keyword>
<dbReference type="SUPFAM" id="SSF52833">
    <property type="entry name" value="Thioredoxin-like"/>
    <property type="match status" value="1"/>
</dbReference>
<evidence type="ECO:0000256" key="1">
    <source>
        <dbReference type="ARBA" id="ARBA00003475"/>
    </source>
</evidence>
<feature type="transmembrane region" description="Helical" evidence="8">
    <location>
        <begin position="118"/>
        <end position="139"/>
    </location>
</feature>
<evidence type="ECO:0000256" key="6">
    <source>
        <dbReference type="ARBA" id="ARBA00022989"/>
    </source>
</evidence>
<dbReference type="PROSITE" id="PS51354">
    <property type="entry name" value="GLUTAREDOXIN_2"/>
    <property type="match status" value="1"/>
</dbReference>
<dbReference type="GO" id="GO:0030416">
    <property type="term" value="P:methylamine metabolic process"/>
    <property type="evidence" value="ECO:0007669"/>
    <property type="project" value="InterPro"/>
</dbReference>
<evidence type="ECO:0000256" key="3">
    <source>
        <dbReference type="ARBA" id="ARBA00004856"/>
    </source>
</evidence>
<name>A0A6B9GFK2_PANCY</name>
<dbReference type="InterPro" id="IPR036249">
    <property type="entry name" value="Thioredoxin-like_sf"/>
</dbReference>
<sequence length="251" mass="28513">MERTNRKATIYRMVMKEHICPYGMKSVWLLRHYDYEVEDIWLTTREETDAFREKHNVKTTPQTFIDDKRIGGYDSLRAYFNHPLPDKDKTSYMPVMVVFIMAALMAVAAQYTSAGQIMTLRTAECFVSFSMAILALLKLRDVESFSTMFLGYDLLARKWVPYAYLYPFGEALAALLMTAGLLPMVSAPVALFIGTTGAVSVFKAVYIDKRELRCACMGGDSSVPLGFISLTENLMMIGMGLWTLSKMFPWV</sequence>
<comment type="function">
    <text evidence="1">May be specifically involved in the processing, transport, and/or maturation of the MADH beta-subunit.</text>
</comment>
<evidence type="ECO:0000256" key="2">
    <source>
        <dbReference type="ARBA" id="ARBA00004141"/>
    </source>
</evidence>
<dbReference type="InterPro" id="IPR009908">
    <property type="entry name" value="Methylamine_util_MauE"/>
</dbReference>
<evidence type="ECO:0000256" key="4">
    <source>
        <dbReference type="ARBA" id="ARBA00019078"/>
    </source>
</evidence>
<gene>
    <name evidence="10" type="ORF">CUN67_26315</name>
</gene>
<keyword evidence="5 8" id="KW-0812">Transmembrane</keyword>
<protein>
    <recommendedName>
        <fullName evidence="4">Methylamine utilization protein MauE</fullName>
    </recommendedName>
</protein>
<evidence type="ECO:0000256" key="8">
    <source>
        <dbReference type="SAM" id="Phobius"/>
    </source>
</evidence>
<feature type="transmembrane region" description="Helical" evidence="8">
    <location>
        <begin position="159"/>
        <end position="179"/>
    </location>
</feature>
<evidence type="ECO:0000313" key="10">
    <source>
        <dbReference type="EMBL" id="QGY32489.1"/>
    </source>
</evidence>
<evidence type="ECO:0000256" key="7">
    <source>
        <dbReference type="ARBA" id="ARBA00023136"/>
    </source>
</evidence>
<dbReference type="RefSeq" id="WP_208718378.1">
    <property type="nucleotide sequence ID" value="NZ_CP024770.1"/>
</dbReference>
<dbReference type="Proteomes" id="UP000502005">
    <property type="component" value="Plasmid pNE1B"/>
</dbReference>
<keyword evidence="10" id="KW-0614">Plasmid</keyword>
<comment type="subcellular location">
    <subcellularLocation>
        <location evidence="2">Membrane</location>
        <topology evidence="2">Multi-pass membrane protein</topology>
    </subcellularLocation>
</comment>
<dbReference type="Pfam" id="PF07291">
    <property type="entry name" value="MauE"/>
    <property type="match status" value="1"/>
</dbReference>
<organism evidence="10 11">
    <name type="scientific">Pantoea cypripedii</name>
    <name type="common">Pectobacterium cypripedii</name>
    <name type="synonym">Erwinia cypripedii</name>
    <dbReference type="NCBI Taxonomy" id="55209"/>
    <lineage>
        <taxon>Bacteria</taxon>
        <taxon>Pseudomonadati</taxon>
        <taxon>Pseudomonadota</taxon>
        <taxon>Gammaproteobacteria</taxon>
        <taxon>Enterobacterales</taxon>
        <taxon>Erwiniaceae</taxon>
        <taxon>Pantoea</taxon>
    </lineage>
</organism>
<dbReference type="EMBL" id="CP024770">
    <property type="protein sequence ID" value="QGY32489.1"/>
    <property type="molecule type" value="Genomic_DNA"/>
</dbReference>
<reference evidence="10 11" key="1">
    <citation type="submission" date="2017-11" db="EMBL/GenBank/DDBJ databases">
        <title>Genome sequence of Pantoea cypripedii NE1.</title>
        <authorList>
            <person name="Nascimento F.X."/>
        </authorList>
    </citation>
    <scope>NUCLEOTIDE SEQUENCE [LARGE SCALE GENOMIC DNA]</scope>
    <source>
        <strain evidence="10 11">NE1</strain>
        <plasmid evidence="11">pne1b</plasmid>
    </source>
</reference>
<keyword evidence="6 8" id="KW-1133">Transmembrane helix</keyword>
<evidence type="ECO:0000259" key="9">
    <source>
        <dbReference type="Pfam" id="PF07291"/>
    </source>
</evidence>
<proteinExistence type="predicted"/>
<geneLocation type="plasmid" evidence="11">
    <name>pne1b</name>
</geneLocation>
<accession>A0A6B9GFK2</accession>
<feature type="domain" description="Methylamine utilisation protein MauE" evidence="9">
    <location>
        <begin position="121"/>
        <end position="244"/>
    </location>
</feature>